<dbReference type="InterPro" id="IPR012338">
    <property type="entry name" value="Beta-lactam/transpept-like"/>
</dbReference>
<organism evidence="13 14">
    <name type="scientific">Streptomyces bohaiensis</name>
    <dbReference type="NCBI Taxonomy" id="1431344"/>
    <lineage>
        <taxon>Bacteria</taxon>
        <taxon>Bacillati</taxon>
        <taxon>Actinomycetota</taxon>
        <taxon>Actinomycetes</taxon>
        <taxon>Kitasatosporales</taxon>
        <taxon>Streptomycetaceae</taxon>
        <taxon>Streptomyces</taxon>
    </lineage>
</organism>
<keyword evidence="2" id="KW-0645">Protease</keyword>
<dbReference type="Gene3D" id="1.10.3810.10">
    <property type="entry name" value="Biosynthetic peptidoglycan transglycosylase-like"/>
    <property type="match status" value="1"/>
</dbReference>
<dbReference type="InterPro" id="IPR023346">
    <property type="entry name" value="Lysozyme-like_dom_sf"/>
</dbReference>
<evidence type="ECO:0000259" key="12">
    <source>
        <dbReference type="Pfam" id="PF00912"/>
    </source>
</evidence>
<feature type="compositionally biased region" description="Gly residues" evidence="9">
    <location>
        <begin position="704"/>
        <end position="749"/>
    </location>
</feature>
<dbReference type="SUPFAM" id="SSF56601">
    <property type="entry name" value="beta-lactamase/transpeptidase-like"/>
    <property type="match status" value="1"/>
</dbReference>
<keyword evidence="10" id="KW-0812">Transmembrane</keyword>
<keyword evidence="6" id="KW-0511">Multifunctional enzyme</keyword>
<name>A0ABX1C424_9ACTN</name>
<evidence type="ECO:0000256" key="8">
    <source>
        <dbReference type="ARBA" id="ARBA00049902"/>
    </source>
</evidence>
<dbReference type="SUPFAM" id="SSF53955">
    <property type="entry name" value="Lysozyme-like"/>
    <property type="match status" value="1"/>
</dbReference>
<comment type="caution">
    <text evidence="13">The sequence shown here is derived from an EMBL/GenBank/DDBJ whole genome shotgun (WGS) entry which is preliminary data.</text>
</comment>
<dbReference type="PANTHER" id="PTHR32282">
    <property type="entry name" value="BINDING PROTEIN TRANSPEPTIDASE, PUTATIVE-RELATED"/>
    <property type="match status" value="1"/>
</dbReference>
<feature type="domain" description="Penicillin-binding protein transpeptidase" evidence="11">
    <location>
        <begin position="361"/>
        <end position="626"/>
    </location>
</feature>
<dbReference type="PANTHER" id="PTHR32282:SF33">
    <property type="entry name" value="PEPTIDOGLYCAN GLYCOSYLTRANSFERASE"/>
    <property type="match status" value="1"/>
</dbReference>
<dbReference type="RefSeq" id="WP_168086436.1">
    <property type="nucleotide sequence ID" value="NZ_BHZH01000086.1"/>
</dbReference>
<evidence type="ECO:0000256" key="4">
    <source>
        <dbReference type="ARBA" id="ARBA00022679"/>
    </source>
</evidence>
<feature type="region of interest" description="Disordered" evidence="9">
    <location>
        <begin position="679"/>
        <end position="767"/>
    </location>
</feature>
<evidence type="ECO:0000256" key="1">
    <source>
        <dbReference type="ARBA" id="ARBA00022645"/>
    </source>
</evidence>
<keyword evidence="5" id="KW-0378">Hydrolase</keyword>
<evidence type="ECO:0000259" key="11">
    <source>
        <dbReference type="Pfam" id="PF00905"/>
    </source>
</evidence>
<accession>A0ABX1C424</accession>
<evidence type="ECO:0000256" key="2">
    <source>
        <dbReference type="ARBA" id="ARBA00022670"/>
    </source>
</evidence>
<keyword evidence="14" id="KW-1185">Reference proteome</keyword>
<dbReference type="InterPro" id="IPR050396">
    <property type="entry name" value="Glycosyltr_51/Transpeptidase"/>
</dbReference>
<feature type="transmembrane region" description="Helical" evidence="10">
    <location>
        <begin position="20"/>
        <end position="45"/>
    </location>
</feature>
<proteinExistence type="predicted"/>
<evidence type="ECO:0000256" key="6">
    <source>
        <dbReference type="ARBA" id="ARBA00023268"/>
    </source>
</evidence>
<dbReference type="Pfam" id="PF00905">
    <property type="entry name" value="Transpeptidase"/>
    <property type="match status" value="1"/>
</dbReference>
<gene>
    <name evidence="13" type="ORF">HCN52_01210</name>
</gene>
<dbReference type="InterPro" id="IPR001264">
    <property type="entry name" value="Glyco_trans_51"/>
</dbReference>
<sequence length="767" mass="80736">MSRKRVGGGLGAAQQGAKFVGVSVLAGAVLAGIALPAVGTLGLAAKGTVEGFEELPADLTRPPLSQKTVVLDADGGKIADIYARNRTVVSLDEIAPVMQAALIAIEDARFYEHGAIDIRGVARALNSNMEDGTTQGASTLTQQYVKNVFVEAAGDDSDAFAEATEKKIGRKIRELKYAIQLEQELGKDQILENYLNITFFGQQAYGVEAASQRYFSKSASELELHEAAVLAGLVQSPTRFDPVNAPEEALKRRNIVIQRMVETEDITQEEADEAKARELELSVSQPRQGCITAVHDAGFFCDYVQREFLSNPVFGENSTERNARWQLGGLTIRTTLRPQAQQAAAEAATTGAHPSDQATAAVVQVEPGTGHILAMAQSRPYGNDGDQHQTTLNLNTSGIMGGASFGFQPGSTFKPVTAAAALEAGLSPAQEYSSDFEMEVDQANFRDCSGAPAGAGMWEFKNELQTMTGTWDMTEALGKSINTYFVMLMEESGLCETVEMAEKLGIRKGADETPLNAYPSVTLGGQETTPLMMANSYATFANRGEYCAPTSITAVSDAQGNEYAIPETECQRVMSERTADTINAMLVGVVEDGTGQQVGLQGRENAGKTGTSDERRNVWFVGYTPEIATAVRVGGIDPFPMENFTLAGNYVERAGGGSIAGPIWRQAMNGALEGVPAGTFADVDLPRGNGGDDGDDDEDDDGGDGPGNRSGNGGGPGGGGPGGGNGGGPGGGGPGGGGPGGGGNGGGGNWDRDWDWDDWDWDDWNRD</sequence>
<reference evidence="13 14" key="1">
    <citation type="submission" date="2020-03" db="EMBL/GenBank/DDBJ databases">
        <title>Draft genome of Streptomyces sp. ventii, isolated from the Axial Seamount in the Pacific Ocean, and resequencing of the two type strains Streptomyces lonarensis strain NCL 716 and Streptomyces bohaiensis strain 11A07.</title>
        <authorList>
            <person name="Loughran R.M."/>
            <person name="Pfannmuller K.M."/>
            <person name="Wasson B.J."/>
            <person name="Deadmond M.C."/>
            <person name="Paddock B.E."/>
            <person name="Koyack M.J."/>
            <person name="Gallegos D.A."/>
            <person name="Mitchell E.A."/>
            <person name="Ushijima B."/>
            <person name="Saw J.H."/>
            <person name="Mcphail K.L."/>
            <person name="Videau P."/>
        </authorList>
    </citation>
    <scope>NUCLEOTIDE SEQUENCE [LARGE SCALE GENOMIC DNA]</scope>
    <source>
        <strain evidence="13 14">11A07</strain>
    </source>
</reference>
<protein>
    <submittedName>
        <fullName evidence="13">Penicillin-binding protein</fullName>
    </submittedName>
</protein>
<dbReference type="EMBL" id="JAAVJC010000003">
    <property type="protein sequence ID" value="NJQ13598.1"/>
    <property type="molecule type" value="Genomic_DNA"/>
</dbReference>
<evidence type="ECO:0000256" key="9">
    <source>
        <dbReference type="SAM" id="MobiDB-lite"/>
    </source>
</evidence>
<dbReference type="Pfam" id="PF00912">
    <property type="entry name" value="Transgly"/>
    <property type="match status" value="1"/>
</dbReference>
<keyword evidence="3" id="KW-0328">Glycosyltransferase</keyword>
<feature type="compositionally biased region" description="Acidic residues" evidence="9">
    <location>
        <begin position="692"/>
        <end position="703"/>
    </location>
</feature>
<feature type="domain" description="Glycosyl transferase family 51" evidence="12">
    <location>
        <begin position="77"/>
        <end position="260"/>
    </location>
</feature>
<comment type="catalytic activity">
    <reaction evidence="7">
        <text>Preferential cleavage: (Ac)2-L-Lys-D-Ala-|-D-Ala. Also transpeptidation of peptidyl-alanyl moieties that are N-acyl substituents of D-alanine.</text>
        <dbReference type="EC" id="3.4.16.4"/>
    </reaction>
</comment>
<keyword evidence="10" id="KW-1133">Transmembrane helix</keyword>
<feature type="compositionally biased region" description="Acidic residues" evidence="9">
    <location>
        <begin position="754"/>
        <end position="767"/>
    </location>
</feature>
<evidence type="ECO:0000256" key="5">
    <source>
        <dbReference type="ARBA" id="ARBA00022801"/>
    </source>
</evidence>
<evidence type="ECO:0000256" key="10">
    <source>
        <dbReference type="SAM" id="Phobius"/>
    </source>
</evidence>
<evidence type="ECO:0000313" key="14">
    <source>
        <dbReference type="Proteomes" id="UP000727056"/>
    </source>
</evidence>
<keyword evidence="10" id="KW-0472">Membrane</keyword>
<dbReference type="Gene3D" id="3.40.710.10">
    <property type="entry name" value="DD-peptidase/beta-lactamase superfamily"/>
    <property type="match status" value="1"/>
</dbReference>
<keyword evidence="4" id="KW-0808">Transferase</keyword>
<comment type="catalytic activity">
    <reaction evidence="8">
        <text>[GlcNAc-(1-&gt;4)-Mur2Ac(oyl-L-Ala-gamma-D-Glu-L-Lys-D-Ala-D-Ala)](n)-di-trans,octa-cis-undecaprenyl diphosphate + beta-D-GlcNAc-(1-&gt;4)-Mur2Ac(oyl-L-Ala-gamma-D-Glu-L-Lys-D-Ala-D-Ala)-di-trans,octa-cis-undecaprenyl diphosphate = [GlcNAc-(1-&gt;4)-Mur2Ac(oyl-L-Ala-gamma-D-Glu-L-Lys-D-Ala-D-Ala)](n+1)-di-trans,octa-cis-undecaprenyl diphosphate + di-trans,octa-cis-undecaprenyl diphosphate + H(+)</text>
        <dbReference type="Rhea" id="RHEA:23708"/>
        <dbReference type="Rhea" id="RHEA-COMP:9602"/>
        <dbReference type="Rhea" id="RHEA-COMP:9603"/>
        <dbReference type="ChEBI" id="CHEBI:15378"/>
        <dbReference type="ChEBI" id="CHEBI:58405"/>
        <dbReference type="ChEBI" id="CHEBI:60033"/>
        <dbReference type="ChEBI" id="CHEBI:78435"/>
        <dbReference type="EC" id="2.4.99.28"/>
    </reaction>
</comment>
<evidence type="ECO:0000313" key="13">
    <source>
        <dbReference type="EMBL" id="NJQ13598.1"/>
    </source>
</evidence>
<evidence type="ECO:0000256" key="7">
    <source>
        <dbReference type="ARBA" id="ARBA00034000"/>
    </source>
</evidence>
<keyword evidence="1" id="KW-0121">Carboxypeptidase</keyword>
<dbReference type="InterPro" id="IPR001460">
    <property type="entry name" value="PCN-bd_Tpept"/>
</dbReference>
<evidence type="ECO:0000256" key="3">
    <source>
        <dbReference type="ARBA" id="ARBA00022676"/>
    </source>
</evidence>
<dbReference type="Proteomes" id="UP000727056">
    <property type="component" value="Unassembled WGS sequence"/>
</dbReference>
<dbReference type="InterPro" id="IPR036950">
    <property type="entry name" value="PBP_transglycosylase"/>
</dbReference>